<gene>
    <name evidence="1" type="ORF">PIB30_001520</name>
</gene>
<sequence length="160" mass="18714">MTWSTGDWHGELKIHALLVDNEEYCIRGDQCLDEVCEAISVDFHEDFNKHKHINVSFADLGEGKVCVVIGGVTRVKPRYRLLCVLVIQLCLQQEEVQRFLSVEVLVNQVYHMLPYSTDDLEWPYSSFVFSLNSTQTSLIPRLSQDLLFQRQIDNYLEWRF</sequence>
<comment type="caution">
    <text evidence="1">The sequence shown here is derived from an EMBL/GenBank/DDBJ whole genome shotgun (WGS) entry which is preliminary data.</text>
</comment>
<name>A0ABU6R3B0_9FABA</name>
<organism evidence="1 2">
    <name type="scientific">Stylosanthes scabra</name>
    <dbReference type="NCBI Taxonomy" id="79078"/>
    <lineage>
        <taxon>Eukaryota</taxon>
        <taxon>Viridiplantae</taxon>
        <taxon>Streptophyta</taxon>
        <taxon>Embryophyta</taxon>
        <taxon>Tracheophyta</taxon>
        <taxon>Spermatophyta</taxon>
        <taxon>Magnoliopsida</taxon>
        <taxon>eudicotyledons</taxon>
        <taxon>Gunneridae</taxon>
        <taxon>Pentapetalae</taxon>
        <taxon>rosids</taxon>
        <taxon>fabids</taxon>
        <taxon>Fabales</taxon>
        <taxon>Fabaceae</taxon>
        <taxon>Papilionoideae</taxon>
        <taxon>50 kb inversion clade</taxon>
        <taxon>dalbergioids sensu lato</taxon>
        <taxon>Dalbergieae</taxon>
        <taxon>Pterocarpus clade</taxon>
        <taxon>Stylosanthes</taxon>
    </lineage>
</organism>
<proteinExistence type="predicted"/>
<reference evidence="1 2" key="1">
    <citation type="journal article" date="2023" name="Plants (Basel)">
        <title>Bridging the Gap: Combining Genomics and Transcriptomics Approaches to Understand Stylosanthes scabra, an Orphan Legume from the Brazilian Caatinga.</title>
        <authorList>
            <person name="Ferreira-Neto J.R.C."/>
            <person name="da Silva M.D."/>
            <person name="Binneck E."/>
            <person name="de Melo N.F."/>
            <person name="da Silva R.H."/>
            <person name="de Melo A.L.T.M."/>
            <person name="Pandolfi V."/>
            <person name="Bustamante F.O."/>
            <person name="Brasileiro-Vidal A.C."/>
            <person name="Benko-Iseppon A.M."/>
        </authorList>
    </citation>
    <scope>NUCLEOTIDE SEQUENCE [LARGE SCALE GENOMIC DNA]</scope>
    <source>
        <tissue evidence="1">Leaves</tissue>
    </source>
</reference>
<accession>A0ABU6R3B0</accession>
<evidence type="ECO:0000313" key="1">
    <source>
        <dbReference type="EMBL" id="MED6118288.1"/>
    </source>
</evidence>
<dbReference type="Proteomes" id="UP001341840">
    <property type="component" value="Unassembled WGS sequence"/>
</dbReference>
<dbReference type="EMBL" id="JASCZI010030211">
    <property type="protein sequence ID" value="MED6118288.1"/>
    <property type="molecule type" value="Genomic_DNA"/>
</dbReference>
<protein>
    <submittedName>
        <fullName evidence="1">Uncharacterized protein</fullName>
    </submittedName>
</protein>
<evidence type="ECO:0000313" key="2">
    <source>
        <dbReference type="Proteomes" id="UP001341840"/>
    </source>
</evidence>
<keyword evidence="2" id="KW-1185">Reference proteome</keyword>